<dbReference type="InterPro" id="IPR029036">
    <property type="entry name" value="P5CR_dimer"/>
</dbReference>
<comment type="subcellular location">
    <subcellularLocation>
        <location evidence="4">Cytoplasm</location>
    </subcellularLocation>
</comment>
<dbReference type="PIRSF" id="PIRSF000193">
    <property type="entry name" value="Pyrrol-5-carb_rd"/>
    <property type="match status" value="1"/>
</dbReference>
<evidence type="ECO:0000256" key="6">
    <source>
        <dbReference type="RuleBase" id="RU003903"/>
    </source>
</evidence>
<dbReference type="RefSeq" id="WP_380940631.1">
    <property type="nucleotide sequence ID" value="NZ_JBHUFC010000003.1"/>
</dbReference>
<sequence>MSASLPGRLWLVGAGNMGGAMLERWLAGGVFRPDQLLVIDPGAKTLPAGVARVDAAPEGESPDILLLAIKPQLLDAVAPTLATCRPGLLVSILAGVEAATIAARIPAATIVRAMPNLPVSLGQGVVALHSDAADTPARDTAEALMAPLGLVEWLDDETLFHAVTALSGSGPGFVYRFIAALAEGGATLGLPADQAQRFAVTTVEGAAALASASGATPDALADRVASPGGTTRAGLDVLDDGDAIRRLVAATLTAAARRSEELADAAKGAA</sequence>
<gene>
    <name evidence="4 9" type="primary">proC</name>
    <name evidence="9" type="ORF">ACFSC3_11745</name>
</gene>
<dbReference type="Pfam" id="PF14748">
    <property type="entry name" value="P5CR_dimer"/>
    <property type="match status" value="1"/>
</dbReference>
<dbReference type="GO" id="GO:0004735">
    <property type="term" value="F:pyrroline-5-carboxylate reductase activity"/>
    <property type="evidence" value="ECO:0007669"/>
    <property type="project" value="UniProtKB-EC"/>
</dbReference>
<dbReference type="SUPFAM" id="SSF51735">
    <property type="entry name" value="NAD(P)-binding Rossmann-fold domains"/>
    <property type="match status" value="1"/>
</dbReference>
<evidence type="ECO:0000256" key="2">
    <source>
        <dbReference type="ARBA" id="ARBA00022857"/>
    </source>
</evidence>
<keyword evidence="2 4" id="KW-0521">NADP</keyword>
<comment type="catalytic activity">
    <reaction evidence="4">
        <text>L-proline + NAD(+) = (S)-1-pyrroline-5-carboxylate + NADH + 2 H(+)</text>
        <dbReference type="Rhea" id="RHEA:14105"/>
        <dbReference type="ChEBI" id="CHEBI:15378"/>
        <dbReference type="ChEBI" id="CHEBI:17388"/>
        <dbReference type="ChEBI" id="CHEBI:57540"/>
        <dbReference type="ChEBI" id="CHEBI:57945"/>
        <dbReference type="ChEBI" id="CHEBI:60039"/>
        <dbReference type="EC" id="1.5.1.2"/>
    </reaction>
</comment>
<organism evidence="9 10">
    <name type="scientific">Sphingomonas floccifaciens</name>
    <dbReference type="NCBI Taxonomy" id="1844115"/>
    <lineage>
        <taxon>Bacteria</taxon>
        <taxon>Pseudomonadati</taxon>
        <taxon>Pseudomonadota</taxon>
        <taxon>Alphaproteobacteria</taxon>
        <taxon>Sphingomonadales</taxon>
        <taxon>Sphingomonadaceae</taxon>
        <taxon>Sphingomonas</taxon>
    </lineage>
</organism>
<keyword evidence="4 6" id="KW-0028">Amino-acid biosynthesis</keyword>
<dbReference type="Gene3D" id="3.40.50.720">
    <property type="entry name" value="NAD(P)-binding Rossmann-like Domain"/>
    <property type="match status" value="1"/>
</dbReference>
<accession>A0ABW4NDX9</accession>
<feature type="domain" description="Pyrroline-5-carboxylate reductase catalytic N-terminal" evidence="7">
    <location>
        <begin position="11"/>
        <end position="95"/>
    </location>
</feature>
<evidence type="ECO:0000313" key="10">
    <source>
        <dbReference type="Proteomes" id="UP001597283"/>
    </source>
</evidence>
<keyword evidence="4" id="KW-0963">Cytoplasm</keyword>
<name>A0ABW4NDX9_9SPHN</name>
<dbReference type="Proteomes" id="UP001597283">
    <property type="component" value="Unassembled WGS sequence"/>
</dbReference>
<comment type="similarity">
    <text evidence="1 4 6">Belongs to the pyrroline-5-carboxylate reductase family.</text>
</comment>
<keyword evidence="10" id="KW-1185">Reference proteome</keyword>
<evidence type="ECO:0000256" key="3">
    <source>
        <dbReference type="ARBA" id="ARBA00023002"/>
    </source>
</evidence>
<dbReference type="PROSITE" id="PS00521">
    <property type="entry name" value="P5CR"/>
    <property type="match status" value="1"/>
</dbReference>
<dbReference type="Pfam" id="PF03807">
    <property type="entry name" value="F420_oxidored"/>
    <property type="match status" value="1"/>
</dbReference>
<comment type="function">
    <text evidence="4">Catalyzes the reduction of 1-pyrroline-5-carboxylate (PCA) to L-proline.</text>
</comment>
<dbReference type="SUPFAM" id="SSF48179">
    <property type="entry name" value="6-phosphogluconate dehydrogenase C-terminal domain-like"/>
    <property type="match status" value="1"/>
</dbReference>
<evidence type="ECO:0000259" key="8">
    <source>
        <dbReference type="Pfam" id="PF14748"/>
    </source>
</evidence>
<dbReference type="EC" id="1.5.1.2" evidence="4 5"/>
<dbReference type="InterPro" id="IPR053790">
    <property type="entry name" value="P5CR-like_CS"/>
</dbReference>
<proteinExistence type="inferred from homology"/>
<dbReference type="PANTHER" id="PTHR11645:SF0">
    <property type="entry name" value="PYRROLINE-5-CARBOXYLATE REDUCTASE 3"/>
    <property type="match status" value="1"/>
</dbReference>
<evidence type="ECO:0000256" key="1">
    <source>
        <dbReference type="ARBA" id="ARBA00005525"/>
    </source>
</evidence>
<dbReference type="PANTHER" id="PTHR11645">
    <property type="entry name" value="PYRROLINE-5-CARBOXYLATE REDUCTASE"/>
    <property type="match status" value="1"/>
</dbReference>
<keyword evidence="3 4" id="KW-0560">Oxidoreductase</keyword>
<comment type="catalytic activity">
    <reaction evidence="4 6">
        <text>L-proline + NADP(+) = (S)-1-pyrroline-5-carboxylate + NADPH + 2 H(+)</text>
        <dbReference type="Rhea" id="RHEA:14109"/>
        <dbReference type="ChEBI" id="CHEBI:15378"/>
        <dbReference type="ChEBI" id="CHEBI:17388"/>
        <dbReference type="ChEBI" id="CHEBI:57783"/>
        <dbReference type="ChEBI" id="CHEBI:58349"/>
        <dbReference type="ChEBI" id="CHEBI:60039"/>
        <dbReference type="EC" id="1.5.1.2"/>
    </reaction>
</comment>
<evidence type="ECO:0000259" key="7">
    <source>
        <dbReference type="Pfam" id="PF03807"/>
    </source>
</evidence>
<dbReference type="HAMAP" id="MF_01925">
    <property type="entry name" value="P5C_reductase"/>
    <property type="match status" value="1"/>
</dbReference>
<feature type="domain" description="Pyrroline-5-carboxylate reductase dimerisation" evidence="8">
    <location>
        <begin position="157"/>
        <end position="262"/>
    </location>
</feature>
<dbReference type="InterPro" id="IPR000304">
    <property type="entry name" value="Pyrroline-COOH_reductase"/>
</dbReference>
<evidence type="ECO:0000256" key="4">
    <source>
        <dbReference type="HAMAP-Rule" id="MF_01925"/>
    </source>
</evidence>
<comment type="pathway">
    <text evidence="4 6">Amino-acid biosynthesis; L-proline biosynthesis; L-proline from L-glutamate 5-semialdehyde: step 1/1.</text>
</comment>
<dbReference type="InterPro" id="IPR008927">
    <property type="entry name" value="6-PGluconate_DH-like_C_sf"/>
</dbReference>
<comment type="caution">
    <text evidence="9">The sequence shown here is derived from an EMBL/GenBank/DDBJ whole genome shotgun (WGS) entry which is preliminary data.</text>
</comment>
<dbReference type="Gene3D" id="1.10.3730.10">
    <property type="entry name" value="ProC C-terminal domain-like"/>
    <property type="match status" value="1"/>
</dbReference>
<protein>
    <recommendedName>
        <fullName evidence="4 5">Pyrroline-5-carboxylate reductase</fullName>
        <shortName evidence="4">P5C reductase</shortName>
        <shortName evidence="4">P5CR</shortName>
        <ecNumber evidence="4 5">1.5.1.2</ecNumber>
    </recommendedName>
    <alternativeName>
        <fullName evidence="4">PCA reductase</fullName>
    </alternativeName>
</protein>
<dbReference type="EMBL" id="JBHUFC010000003">
    <property type="protein sequence ID" value="MFD1788246.1"/>
    <property type="molecule type" value="Genomic_DNA"/>
</dbReference>
<dbReference type="InterPro" id="IPR036291">
    <property type="entry name" value="NAD(P)-bd_dom_sf"/>
</dbReference>
<dbReference type="InterPro" id="IPR028939">
    <property type="entry name" value="P5C_Rdtase_cat_N"/>
</dbReference>
<keyword evidence="4 6" id="KW-0641">Proline biosynthesis</keyword>
<evidence type="ECO:0000256" key="5">
    <source>
        <dbReference type="NCBIfam" id="TIGR00112"/>
    </source>
</evidence>
<reference evidence="10" key="1">
    <citation type="journal article" date="2019" name="Int. J. Syst. Evol. Microbiol.">
        <title>The Global Catalogue of Microorganisms (GCM) 10K type strain sequencing project: providing services to taxonomists for standard genome sequencing and annotation.</title>
        <authorList>
            <consortium name="The Broad Institute Genomics Platform"/>
            <consortium name="The Broad Institute Genome Sequencing Center for Infectious Disease"/>
            <person name="Wu L."/>
            <person name="Ma J."/>
        </authorList>
    </citation>
    <scope>NUCLEOTIDE SEQUENCE [LARGE SCALE GENOMIC DNA]</scope>
    <source>
        <strain evidence="10">Q85</strain>
    </source>
</reference>
<evidence type="ECO:0000313" key="9">
    <source>
        <dbReference type="EMBL" id="MFD1788246.1"/>
    </source>
</evidence>
<dbReference type="NCBIfam" id="TIGR00112">
    <property type="entry name" value="proC"/>
    <property type="match status" value="1"/>
</dbReference>